<keyword evidence="1" id="KW-0175">Coiled coil</keyword>
<reference evidence="2" key="1">
    <citation type="submission" date="2016-07" db="EMBL/GenBank/DDBJ databases">
        <authorList>
            <person name="Bretaudeau A."/>
        </authorList>
    </citation>
    <scope>NUCLEOTIDE SEQUENCE</scope>
    <source>
        <strain evidence="2">Rice</strain>
        <tissue evidence="2">Whole body</tissue>
    </source>
</reference>
<proteinExistence type="predicted"/>
<evidence type="ECO:0000313" key="2">
    <source>
        <dbReference type="EMBL" id="SOQ35916.1"/>
    </source>
</evidence>
<feature type="coiled-coil region" evidence="1">
    <location>
        <begin position="100"/>
        <end position="134"/>
    </location>
</feature>
<protein>
    <submittedName>
        <fullName evidence="2">SFRICE_002049</fullName>
    </submittedName>
</protein>
<gene>
    <name evidence="2" type="ORF">SFRICE_002049</name>
</gene>
<dbReference type="EMBL" id="ODYU01000703">
    <property type="protein sequence ID" value="SOQ35916.1"/>
    <property type="molecule type" value="Genomic_DNA"/>
</dbReference>
<name>A0A2H1V565_SPOFR</name>
<evidence type="ECO:0000256" key="1">
    <source>
        <dbReference type="SAM" id="Coils"/>
    </source>
</evidence>
<organism evidence="2">
    <name type="scientific">Spodoptera frugiperda</name>
    <name type="common">Fall armyworm</name>
    <dbReference type="NCBI Taxonomy" id="7108"/>
    <lineage>
        <taxon>Eukaryota</taxon>
        <taxon>Metazoa</taxon>
        <taxon>Ecdysozoa</taxon>
        <taxon>Arthropoda</taxon>
        <taxon>Hexapoda</taxon>
        <taxon>Insecta</taxon>
        <taxon>Pterygota</taxon>
        <taxon>Neoptera</taxon>
        <taxon>Endopterygota</taxon>
        <taxon>Lepidoptera</taxon>
        <taxon>Glossata</taxon>
        <taxon>Ditrysia</taxon>
        <taxon>Noctuoidea</taxon>
        <taxon>Noctuidae</taxon>
        <taxon>Amphipyrinae</taxon>
        <taxon>Spodoptera</taxon>
    </lineage>
</organism>
<sequence length="207" mass="23305">MINRETSSAEPRTKGNLDLQVEIHWLPATLTMSSVHLVGVLPTKRDSHNAIYQTVKPPFKPQLNNGIKMFLEIKLKKVWESHASARMRRLDRSDTMASPKTDVKQRLRIVEKNLREIEKNLRVATAEQKHLLARRRCGIVNALVLKTLPLRCGTSASQWFVANAMYYQLVTIFAAERDGRSAGMIAPLPGKGLPTTFLGVLLSPKLK</sequence>
<accession>A0A2H1V565</accession>
<dbReference type="AlphaFoldDB" id="A0A2H1V565"/>